<reference evidence="6" key="1">
    <citation type="submission" date="2022-10" db="EMBL/GenBank/DDBJ databases">
        <title>The complete genomes of actinobacterial strains from the NBC collection.</title>
        <authorList>
            <person name="Joergensen T.S."/>
            <person name="Alvarez Arevalo M."/>
            <person name="Sterndorff E.B."/>
            <person name="Faurdal D."/>
            <person name="Vuksanovic O."/>
            <person name="Mourched A.-S."/>
            <person name="Charusanti P."/>
            <person name="Shaw S."/>
            <person name="Blin K."/>
            <person name="Weber T."/>
        </authorList>
    </citation>
    <scope>NUCLEOTIDE SEQUENCE</scope>
    <source>
        <strain evidence="6">NBC_00668</strain>
    </source>
</reference>
<dbReference type="SUPFAM" id="SSF53335">
    <property type="entry name" value="S-adenosyl-L-methionine-dependent methyltransferases"/>
    <property type="match status" value="1"/>
</dbReference>
<evidence type="ECO:0000259" key="5">
    <source>
        <dbReference type="Pfam" id="PF13649"/>
    </source>
</evidence>
<accession>A0ABZ1XIP6</accession>
<sequence length="313" mass="33767">MLSAGPAGPAGPGGLPDGPAGDHEAWGFTSSTGLGFTHHTIVDAHFRACAVPYQELLEQARIQRGWRVLDAGCGPGEFLPWLAELVGPEGRVSAVDLAEENAALAAERVARWRSPCPVDVRQGDLLHLPYADDSFDAVWCANTVQYLDDDQLALALRELVRVVRPGGIVAVKDLDAHLITARPADPYLFSDFFRAAGNSPGYAAQLLRSRDLYRWLREAGLVGVRQQSMVIEHYAPLSEPAREFYGLSCARLAEQAGQLGLSEEWRHFLDPAGPDHPLDAPDGYISEGNVLAVGTVPGAAAVDRLRQPPPVIE</sequence>
<evidence type="ECO:0000313" key="6">
    <source>
        <dbReference type="EMBL" id="WUT83386.1"/>
    </source>
</evidence>
<evidence type="ECO:0000256" key="2">
    <source>
        <dbReference type="ARBA" id="ARBA00022679"/>
    </source>
</evidence>
<dbReference type="InterPro" id="IPR029063">
    <property type="entry name" value="SAM-dependent_MTases_sf"/>
</dbReference>
<dbReference type="RefSeq" id="WP_329399005.1">
    <property type="nucleotide sequence ID" value="NZ_CP109019.1"/>
</dbReference>
<organism evidence="6 7">
    <name type="scientific">Streptomyces melanogenes</name>
    <dbReference type="NCBI Taxonomy" id="67326"/>
    <lineage>
        <taxon>Bacteria</taxon>
        <taxon>Bacillati</taxon>
        <taxon>Actinomycetota</taxon>
        <taxon>Actinomycetes</taxon>
        <taxon>Kitasatosporales</taxon>
        <taxon>Streptomycetaceae</taxon>
        <taxon>Streptomyces</taxon>
    </lineage>
</organism>
<evidence type="ECO:0000256" key="1">
    <source>
        <dbReference type="ARBA" id="ARBA00022603"/>
    </source>
</evidence>
<feature type="domain" description="Methyltransferase" evidence="5">
    <location>
        <begin position="68"/>
        <end position="167"/>
    </location>
</feature>
<protein>
    <submittedName>
        <fullName evidence="6">Class I SAM-dependent methyltransferase</fullName>
    </submittedName>
</protein>
<dbReference type="EMBL" id="CP109019">
    <property type="protein sequence ID" value="WUT83386.1"/>
    <property type="molecule type" value="Genomic_DNA"/>
</dbReference>
<dbReference type="CDD" id="cd02440">
    <property type="entry name" value="AdoMet_MTases"/>
    <property type="match status" value="1"/>
</dbReference>
<name>A0ABZ1XIP6_9ACTN</name>
<proteinExistence type="predicted"/>
<dbReference type="PANTHER" id="PTHR43464:SF19">
    <property type="entry name" value="UBIQUINONE BIOSYNTHESIS O-METHYLTRANSFERASE, MITOCHONDRIAL"/>
    <property type="match status" value="1"/>
</dbReference>
<keyword evidence="7" id="KW-1185">Reference proteome</keyword>
<dbReference type="Proteomes" id="UP001432060">
    <property type="component" value="Chromosome"/>
</dbReference>
<dbReference type="GO" id="GO:0008168">
    <property type="term" value="F:methyltransferase activity"/>
    <property type="evidence" value="ECO:0007669"/>
    <property type="project" value="UniProtKB-KW"/>
</dbReference>
<gene>
    <name evidence="6" type="ORF">OG515_14820</name>
</gene>
<dbReference type="GO" id="GO:0032259">
    <property type="term" value="P:methylation"/>
    <property type="evidence" value="ECO:0007669"/>
    <property type="project" value="UniProtKB-KW"/>
</dbReference>
<keyword evidence="3" id="KW-0949">S-adenosyl-L-methionine</keyword>
<dbReference type="InterPro" id="IPR041698">
    <property type="entry name" value="Methyltransf_25"/>
</dbReference>
<keyword evidence="1 6" id="KW-0489">Methyltransferase</keyword>
<dbReference type="Gene3D" id="3.40.50.150">
    <property type="entry name" value="Vaccinia Virus protein VP39"/>
    <property type="match status" value="1"/>
</dbReference>
<dbReference type="Pfam" id="PF13649">
    <property type="entry name" value="Methyltransf_25"/>
    <property type="match status" value="1"/>
</dbReference>
<evidence type="ECO:0000313" key="7">
    <source>
        <dbReference type="Proteomes" id="UP001432060"/>
    </source>
</evidence>
<evidence type="ECO:0000256" key="4">
    <source>
        <dbReference type="SAM" id="MobiDB-lite"/>
    </source>
</evidence>
<feature type="region of interest" description="Disordered" evidence="4">
    <location>
        <begin position="1"/>
        <end position="26"/>
    </location>
</feature>
<evidence type="ECO:0000256" key="3">
    <source>
        <dbReference type="ARBA" id="ARBA00022691"/>
    </source>
</evidence>
<keyword evidence="2" id="KW-0808">Transferase</keyword>
<dbReference type="PANTHER" id="PTHR43464">
    <property type="entry name" value="METHYLTRANSFERASE"/>
    <property type="match status" value="1"/>
</dbReference>